<dbReference type="Proteomes" id="UP000824091">
    <property type="component" value="Unassembled WGS sequence"/>
</dbReference>
<keyword evidence="7 11" id="KW-0255">Endonuclease</keyword>
<sequence length="190" mass="20801">MDKLSIKEAIVVEGRDDAAVVSQITDALIIQTHGFGISGRTWKLLEKAYREKGLIIFTDPDFAGEQIRKRIEARFPESRHAYMPRKKAVKNGDIGIENVSPQDAARVLERVCSKKFKADGEGQNGIFTAQDIDMAGLSGGKGSKELRQKVGDILGIGYGNSGAFLRKLNSFAITREAFEKAVAEAKGSER</sequence>
<comment type="similarity">
    <text evidence="11">Belongs to the ribonuclease M5 family.</text>
</comment>
<dbReference type="Pfam" id="PF13331">
    <property type="entry name" value="DUF4093"/>
    <property type="match status" value="1"/>
</dbReference>
<keyword evidence="6 11" id="KW-0699">rRNA-binding</keyword>
<evidence type="ECO:0000256" key="2">
    <source>
        <dbReference type="ARBA" id="ARBA00022517"/>
    </source>
</evidence>
<evidence type="ECO:0000256" key="6">
    <source>
        <dbReference type="ARBA" id="ARBA00022730"/>
    </source>
</evidence>
<dbReference type="InterPro" id="IPR004466">
    <property type="entry name" value="RNase_M5"/>
</dbReference>
<dbReference type="EMBL" id="DVMO01000045">
    <property type="protein sequence ID" value="HIU27347.1"/>
    <property type="molecule type" value="Genomic_DNA"/>
</dbReference>
<proteinExistence type="inferred from homology"/>
<evidence type="ECO:0000256" key="4">
    <source>
        <dbReference type="ARBA" id="ARBA00022722"/>
    </source>
</evidence>
<dbReference type="AlphaFoldDB" id="A0A9D1I3K7"/>
<keyword evidence="3 11" id="KW-0698">rRNA processing</keyword>
<dbReference type="InterPro" id="IPR034141">
    <property type="entry name" value="TOPRIM_RNase_M5-like"/>
</dbReference>
<dbReference type="InterPro" id="IPR025156">
    <property type="entry name" value="RNase_M5_C"/>
</dbReference>
<dbReference type="Pfam" id="PF01751">
    <property type="entry name" value="Toprim"/>
    <property type="match status" value="1"/>
</dbReference>
<gene>
    <name evidence="11 14" type="primary">rnmV</name>
    <name evidence="14" type="ORF">IAD16_03055</name>
</gene>
<dbReference type="InterPro" id="IPR006171">
    <property type="entry name" value="TOPRIM_dom"/>
</dbReference>
<keyword evidence="4 11" id="KW-0540">Nuclease</keyword>
<evidence type="ECO:0000256" key="5">
    <source>
        <dbReference type="ARBA" id="ARBA00022723"/>
    </source>
</evidence>
<accession>A0A9D1I3K7</accession>
<keyword evidence="10 11" id="KW-0694">RNA-binding</keyword>
<dbReference type="GO" id="GO:0006364">
    <property type="term" value="P:rRNA processing"/>
    <property type="evidence" value="ECO:0007669"/>
    <property type="project" value="UniProtKB-UniRule"/>
</dbReference>
<comment type="function">
    <text evidence="11">Required for correct processing of both the 5' and 3' ends of 5S rRNA precursor. Cleaves both sides of a double-stranded region yielding mature 5S rRNA in one step.</text>
</comment>
<dbReference type="SMART" id="SM00493">
    <property type="entry name" value="TOPRIM"/>
    <property type="match status" value="1"/>
</dbReference>
<evidence type="ECO:0000256" key="9">
    <source>
        <dbReference type="ARBA" id="ARBA00022842"/>
    </source>
</evidence>
<evidence type="ECO:0000256" key="12">
    <source>
        <dbReference type="NCBIfam" id="TIGR00334"/>
    </source>
</evidence>
<dbReference type="GO" id="GO:0043822">
    <property type="term" value="F:ribonuclease M5 activity"/>
    <property type="evidence" value="ECO:0007669"/>
    <property type="project" value="UniProtKB-UniRule"/>
</dbReference>
<dbReference type="EC" id="3.1.26.8" evidence="11 12"/>
<dbReference type="GO" id="GO:0046872">
    <property type="term" value="F:metal ion binding"/>
    <property type="evidence" value="ECO:0007669"/>
    <property type="project" value="UniProtKB-KW"/>
</dbReference>
<keyword evidence="9" id="KW-0460">Magnesium</keyword>
<evidence type="ECO:0000256" key="7">
    <source>
        <dbReference type="ARBA" id="ARBA00022759"/>
    </source>
</evidence>
<dbReference type="PANTHER" id="PTHR39156:SF1">
    <property type="entry name" value="RIBONUCLEASE M5"/>
    <property type="match status" value="1"/>
</dbReference>
<evidence type="ECO:0000313" key="14">
    <source>
        <dbReference type="EMBL" id="HIU27347.1"/>
    </source>
</evidence>
<dbReference type="Gene3D" id="3.40.1360.10">
    <property type="match status" value="1"/>
</dbReference>
<evidence type="ECO:0000256" key="8">
    <source>
        <dbReference type="ARBA" id="ARBA00022801"/>
    </source>
</evidence>
<reference evidence="14" key="1">
    <citation type="submission" date="2020-10" db="EMBL/GenBank/DDBJ databases">
        <authorList>
            <person name="Gilroy R."/>
        </authorList>
    </citation>
    <scope>NUCLEOTIDE SEQUENCE</scope>
    <source>
        <strain evidence="14">11300</strain>
    </source>
</reference>
<keyword evidence="1 11" id="KW-0963">Cytoplasm</keyword>
<evidence type="ECO:0000259" key="13">
    <source>
        <dbReference type="PROSITE" id="PS50880"/>
    </source>
</evidence>
<dbReference type="SUPFAM" id="SSF110455">
    <property type="entry name" value="Toprim domain"/>
    <property type="match status" value="1"/>
</dbReference>
<dbReference type="NCBIfam" id="TIGR00334">
    <property type="entry name" value="5S_RNA_mat_M5"/>
    <property type="match status" value="1"/>
</dbReference>
<evidence type="ECO:0000256" key="1">
    <source>
        <dbReference type="ARBA" id="ARBA00022490"/>
    </source>
</evidence>
<evidence type="ECO:0000256" key="10">
    <source>
        <dbReference type="ARBA" id="ARBA00022884"/>
    </source>
</evidence>
<evidence type="ECO:0000313" key="15">
    <source>
        <dbReference type="Proteomes" id="UP000824091"/>
    </source>
</evidence>
<comment type="subcellular location">
    <subcellularLocation>
        <location evidence="11">Cytoplasm</location>
    </subcellularLocation>
</comment>
<reference evidence="14" key="2">
    <citation type="journal article" date="2021" name="PeerJ">
        <title>Extensive microbial diversity within the chicken gut microbiome revealed by metagenomics and culture.</title>
        <authorList>
            <person name="Gilroy R."/>
            <person name="Ravi A."/>
            <person name="Getino M."/>
            <person name="Pursley I."/>
            <person name="Horton D.L."/>
            <person name="Alikhan N.F."/>
            <person name="Baker D."/>
            <person name="Gharbi K."/>
            <person name="Hall N."/>
            <person name="Watson M."/>
            <person name="Adriaenssens E.M."/>
            <person name="Foster-Nyarko E."/>
            <person name="Jarju S."/>
            <person name="Secka A."/>
            <person name="Antonio M."/>
            <person name="Oren A."/>
            <person name="Chaudhuri R.R."/>
            <person name="La Ragione R."/>
            <person name="Hildebrand F."/>
            <person name="Pallen M.J."/>
        </authorList>
    </citation>
    <scope>NUCLEOTIDE SEQUENCE</scope>
    <source>
        <strain evidence="14">11300</strain>
    </source>
</reference>
<name>A0A9D1I3K7_9FIRM</name>
<dbReference type="GO" id="GO:0005737">
    <property type="term" value="C:cytoplasm"/>
    <property type="evidence" value="ECO:0007669"/>
    <property type="project" value="UniProtKB-SubCell"/>
</dbReference>
<evidence type="ECO:0000256" key="3">
    <source>
        <dbReference type="ARBA" id="ARBA00022552"/>
    </source>
</evidence>
<keyword evidence="8 11" id="KW-0378">Hydrolase</keyword>
<dbReference type="PROSITE" id="PS50880">
    <property type="entry name" value="TOPRIM"/>
    <property type="match status" value="1"/>
</dbReference>
<dbReference type="GO" id="GO:0019843">
    <property type="term" value="F:rRNA binding"/>
    <property type="evidence" value="ECO:0007669"/>
    <property type="project" value="UniProtKB-KW"/>
</dbReference>
<keyword evidence="5" id="KW-0479">Metal-binding</keyword>
<evidence type="ECO:0000256" key="11">
    <source>
        <dbReference type="HAMAP-Rule" id="MF_01469"/>
    </source>
</evidence>
<comment type="caution">
    <text evidence="14">The sequence shown here is derived from an EMBL/GenBank/DDBJ whole genome shotgun (WGS) entry which is preliminary data.</text>
</comment>
<comment type="catalytic activity">
    <reaction evidence="11">
        <text>Endonucleolytic cleavage of RNA, removing 21 and 42 nucleotides, respectively, from the 5'- and 3'-termini of a 5S-rRNA precursor.</text>
        <dbReference type="EC" id="3.1.26.8"/>
    </reaction>
</comment>
<dbReference type="CDD" id="cd01027">
    <property type="entry name" value="TOPRIM_RNase_M5_like"/>
    <property type="match status" value="1"/>
</dbReference>
<dbReference type="HAMAP" id="MF_01469">
    <property type="entry name" value="RNase_M5"/>
    <property type="match status" value="1"/>
</dbReference>
<protein>
    <recommendedName>
        <fullName evidence="11 12">Ribonuclease M5</fullName>
        <ecNumber evidence="11 12">3.1.26.8</ecNumber>
    </recommendedName>
    <alternativeName>
        <fullName evidence="11">RNase M5</fullName>
    </alternativeName>
    <alternativeName>
        <fullName evidence="11">Ribosomal RNA terminal maturase M5</fullName>
    </alternativeName>
</protein>
<dbReference type="PANTHER" id="PTHR39156">
    <property type="entry name" value="RIBONUCLEASE M5"/>
    <property type="match status" value="1"/>
</dbReference>
<organism evidence="14 15">
    <name type="scientific">Candidatus Fimisoma avicola</name>
    <dbReference type="NCBI Taxonomy" id="2840826"/>
    <lineage>
        <taxon>Bacteria</taxon>
        <taxon>Bacillati</taxon>
        <taxon>Bacillota</taxon>
        <taxon>Clostridia</taxon>
        <taxon>Eubacteriales</taxon>
        <taxon>Candidatus Fimisoma</taxon>
    </lineage>
</organism>
<keyword evidence="2 11" id="KW-0690">Ribosome biogenesis</keyword>
<feature type="domain" description="Toprim" evidence="13">
    <location>
        <begin position="7"/>
        <end position="90"/>
    </location>
</feature>